<feature type="domain" description="Isopenicillin N synthase-like Fe(2+) 2OG dioxygenase" evidence="1">
    <location>
        <begin position="27"/>
        <end position="104"/>
    </location>
</feature>
<organism evidence="2 3">
    <name type="scientific">Camellia sinensis</name>
    <name type="common">Tea plant</name>
    <name type="synonym">Thea sinensis</name>
    <dbReference type="NCBI Taxonomy" id="4442"/>
    <lineage>
        <taxon>Eukaryota</taxon>
        <taxon>Viridiplantae</taxon>
        <taxon>Streptophyta</taxon>
        <taxon>Embryophyta</taxon>
        <taxon>Tracheophyta</taxon>
        <taxon>Spermatophyta</taxon>
        <taxon>Magnoliopsida</taxon>
        <taxon>eudicotyledons</taxon>
        <taxon>Gunneridae</taxon>
        <taxon>Pentapetalae</taxon>
        <taxon>asterids</taxon>
        <taxon>Ericales</taxon>
        <taxon>Theaceae</taxon>
        <taxon>Camellia</taxon>
    </lineage>
</organism>
<evidence type="ECO:0000313" key="3">
    <source>
        <dbReference type="Proteomes" id="UP000593564"/>
    </source>
</evidence>
<reference evidence="3" key="1">
    <citation type="journal article" date="2020" name="Nat. Commun.">
        <title>Genome assembly of wild tea tree DASZ reveals pedigree and selection history of tea varieties.</title>
        <authorList>
            <person name="Zhang W."/>
            <person name="Zhang Y."/>
            <person name="Qiu H."/>
            <person name="Guo Y."/>
            <person name="Wan H."/>
            <person name="Zhang X."/>
            <person name="Scossa F."/>
            <person name="Alseekh S."/>
            <person name="Zhang Q."/>
            <person name="Wang P."/>
            <person name="Xu L."/>
            <person name="Schmidt M.H."/>
            <person name="Jia X."/>
            <person name="Li D."/>
            <person name="Zhu A."/>
            <person name="Guo F."/>
            <person name="Chen W."/>
            <person name="Ni D."/>
            <person name="Usadel B."/>
            <person name="Fernie A.R."/>
            <person name="Wen W."/>
        </authorList>
    </citation>
    <scope>NUCLEOTIDE SEQUENCE [LARGE SCALE GENOMIC DNA]</scope>
    <source>
        <strain evidence="3">cv. G240</strain>
    </source>
</reference>
<protein>
    <recommendedName>
        <fullName evidence="1">Isopenicillin N synthase-like Fe(2+) 2OG dioxygenase domain-containing protein</fullName>
    </recommendedName>
</protein>
<dbReference type="AlphaFoldDB" id="A0A7J7G587"/>
<name>A0A7J7G587_CAMSI</name>
<dbReference type="EMBL" id="JACBKZ010000013">
    <property type="protein sequence ID" value="KAF5935869.1"/>
    <property type="molecule type" value="Genomic_DNA"/>
</dbReference>
<dbReference type="Proteomes" id="UP000593564">
    <property type="component" value="Unassembled WGS sequence"/>
</dbReference>
<reference evidence="2 3" key="2">
    <citation type="submission" date="2020-07" db="EMBL/GenBank/DDBJ databases">
        <title>Genome assembly of wild tea tree DASZ reveals pedigree and selection history of tea varieties.</title>
        <authorList>
            <person name="Zhang W."/>
        </authorList>
    </citation>
    <scope>NUCLEOTIDE SEQUENCE [LARGE SCALE GENOMIC DNA]</scope>
    <source>
        <strain evidence="3">cv. G240</strain>
        <tissue evidence="2">Leaf</tissue>
    </source>
</reference>
<evidence type="ECO:0000313" key="2">
    <source>
        <dbReference type="EMBL" id="KAF5935869.1"/>
    </source>
</evidence>
<dbReference type="PANTHER" id="PTHR47990">
    <property type="entry name" value="2-OXOGLUTARATE (2OG) AND FE(II)-DEPENDENT OXYGENASE SUPERFAMILY PROTEIN-RELATED"/>
    <property type="match status" value="1"/>
</dbReference>
<dbReference type="InterPro" id="IPR050231">
    <property type="entry name" value="Iron_ascorbate_oxido_reductase"/>
</dbReference>
<gene>
    <name evidence="2" type="ORF">HYC85_026998</name>
</gene>
<sequence>MVFESYGVEKYYEPHLKSASYLSRVMKYRRPEMNESNMGFVAHTDKSFMLRPKMESGFGVELSPSSFVVMAGDAILAWSNNRIHSPHHRVMMNGDKDRYSLAQFSFMKGMVKAPEELVDHDHPSQFKPFDHIEFLEFYSRPENRRLESAIRTYCGI</sequence>
<keyword evidence="3" id="KW-1185">Reference proteome</keyword>
<dbReference type="SUPFAM" id="SSF51197">
    <property type="entry name" value="Clavaminate synthase-like"/>
    <property type="match status" value="1"/>
</dbReference>
<dbReference type="Gene3D" id="2.60.120.330">
    <property type="entry name" value="B-lactam Antibiotic, Isopenicillin N Synthase, Chain"/>
    <property type="match status" value="1"/>
</dbReference>
<dbReference type="InterPro" id="IPR044861">
    <property type="entry name" value="IPNS-like_FE2OG_OXY"/>
</dbReference>
<dbReference type="Pfam" id="PF03171">
    <property type="entry name" value="2OG-FeII_Oxy"/>
    <property type="match status" value="1"/>
</dbReference>
<evidence type="ECO:0000259" key="1">
    <source>
        <dbReference type="Pfam" id="PF03171"/>
    </source>
</evidence>
<proteinExistence type="predicted"/>
<accession>A0A7J7G587</accession>
<dbReference type="InterPro" id="IPR027443">
    <property type="entry name" value="IPNS-like_sf"/>
</dbReference>
<comment type="caution">
    <text evidence="2">The sequence shown here is derived from an EMBL/GenBank/DDBJ whole genome shotgun (WGS) entry which is preliminary data.</text>
</comment>